<evidence type="ECO:0000313" key="1">
    <source>
        <dbReference type="EMBL" id="RGP37346.1"/>
    </source>
</evidence>
<organism evidence="1 2">
    <name type="scientific">Pseudotabrizicola alkalilacus</name>
    <dbReference type="NCBI Taxonomy" id="2305252"/>
    <lineage>
        <taxon>Bacteria</taxon>
        <taxon>Pseudomonadati</taxon>
        <taxon>Pseudomonadota</taxon>
        <taxon>Alphaproteobacteria</taxon>
        <taxon>Rhodobacterales</taxon>
        <taxon>Paracoccaceae</taxon>
        <taxon>Pseudotabrizicola</taxon>
    </lineage>
</organism>
<dbReference type="Proteomes" id="UP000284547">
    <property type="component" value="Unassembled WGS sequence"/>
</dbReference>
<name>A0A411Z2Q0_9RHOB</name>
<evidence type="ECO:0000313" key="2">
    <source>
        <dbReference type="Proteomes" id="UP000284547"/>
    </source>
</evidence>
<dbReference type="AlphaFoldDB" id="A0A411Z2Q0"/>
<keyword evidence="2" id="KW-1185">Reference proteome</keyword>
<gene>
    <name evidence="1" type="ORF">D1012_08940</name>
</gene>
<dbReference type="EMBL" id="QWEY01000004">
    <property type="protein sequence ID" value="RGP37346.1"/>
    <property type="molecule type" value="Genomic_DNA"/>
</dbReference>
<accession>A0A411Z2Q0</accession>
<dbReference type="RefSeq" id="WP_118151288.1">
    <property type="nucleotide sequence ID" value="NZ_QWEY01000004.1"/>
</dbReference>
<comment type="caution">
    <text evidence="1">The sequence shown here is derived from an EMBL/GenBank/DDBJ whole genome shotgun (WGS) entry which is preliminary data.</text>
</comment>
<dbReference type="OrthoDB" id="7875658at2"/>
<proteinExistence type="predicted"/>
<sequence>MPLPLAPLLPFAIRLGAVAAVGYLAQRLLRRHGHVGRTDQRAEEALDDLDEGLASHRPRDAAGQRNTAFRLRRTFRMGGKSYEFDAGAIARFRLREIE</sequence>
<reference evidence="1 2" key="1">
    <citation type="submission" date="2018-08" db="EMBL/GenBank/DDBJ databases">
        <title>Flavobacterium tibetense sp. nov., isolated from a wetland YonghuCo on Tibetan Plateau.</title>
        <authorList>
            <person name="Phurbu D."/>
            <person name="Lu H."/>
            <person name="Xing P."/>
        </authorList>
    </citation>
    <scope>NUCLEOTIDE SEQUENCE [LARGE SCALE GENOMIC DNA]</scope>
    <source>
        <strain evidence="1 2">DJC</strain>
    </source>
</reference>
<protein>
    <submittedName>
        <fullName evidence="1">Uncharacterized protein</fullName>
    </submittedName>
</protein>